<keyword evidence="2" id="KW-1185">Reference proteome</keyword>
<comment type="caution">
    <text evidence="1">The sequence shown here is derived from an EMBL/GenBank/DDBJ whole genome shotgun (WGS) entry which is preliminary data.</text>
</comment>
<evidence type="ECO:0000313" key="2">
    <source>
        <dbReference type="Proteomes" id="UP000608024"/>
    </source>
</evidence>
<sequence>MLDFFDDSGVLDEPLGRVGFVLTGLEEVEAMESLGAALDRVLSVKPSCDAETVRLCEWLDVVAAARNALGVMGEDLP</sequence>
<protein>
    <submittedName>
        <fullName evidence="1">Uncharacterized protein</fullName>
    </submittedName>
</protein>
<reference evidence="1" key="2">
    <citation type="submission" date="2020-09" db="EMBL/GenBank/DDBJ databases">
        <authorList>
            <person name="Sun Q."/>
            <person name="Ohkuma M."/>
        </authorList>
    </citation>
    <scope>NUCLEOTIDE SEQUENCE</scope>
    <source>
        <strain evidence="1">JCM 4784</strain>
    </source>
</reference>
<dbReference type="EMBL" id="BNBT01000081">
    <property type="protein sequence ID" value="GHE73658.1"/>
    <property type="molecule type" value="Genomic_DNA"/>
</dbReference>
<proteinExistence type="predicted"/>
<gene>
    <name evidence="1" type="ORF">GCM10018785_47230</name>
</gene>
<reference evidence="1" key="1">
    <citation type="journal article" date="2014" name="Int. J. Syst. Evol. Microbiol.">
        <title>Complete genome sequence of Corynebacterium casei LMG S-19264T (=DSM 44701T), isolated from a smear-ripened cheese.</title>
        <authorList>
            <consortium name="US DOE Joint Genome Institute (JGI-PGF)"/>
            <person name="Walter F."/>
            <person name="Albersmeier A."/>
            <person name="Kalinowski J."/>
            <person name="Ruckert C."/>
        </authorList>
    </citation>
    <scope>NUCLEOTIDE SEQUENCE</scope>
    <source>
        <strain evidence="1">JCM 4784</strain>
    </source>
</reference>
<name>A0A918ZXR7_9ACTN</name>
<dbReference type="AlphaFoldDB" id="A0A918ZXR7"/>
<dbReference type="Proteomes" id="UP000608024">
    <property type="component" value="Unassembled WGS sequence"/>
</dbReference>
<accession>A0A918ZXR7</accession>
<organism evidence="1 2">
    <name type="scientific">Streptomyces longispororuber</name>
    <dbReference type="NCBI Taxonomy" id="68230"/>
    <lineage>
        <taxon>Bacteria</taxon>
        <taxon>Bacillati</taxon>
        <taxon>Actinomycetota</taxon>
        <taxon>Actinomycetes</taxon>
        <taxon>Kitasatosporales</taxon>
        <taxon>Streptomycetaceae</taxon>
        <taxon>Streptomyces</taxon>
    </lineage>
</organism>
<evidence type="ECO:0000313" key="1">
    <source>
        <dbReference type="EMBL" id="GHE73658.1"/>
    </source>
</evidence>